<keyword evidence="1" id="KW-0812">Transmembrane</keyword>
<evidence type="ECO:0000313" key="4">
    <source>
        <dbReference type="Proteomes" id="UP000632222"/>
    </source>
</evidence>
<gene>
    <name evidence="3" type="ORF">GCM10008938_50770</name>
</gene>
<dbReference type="InterPro" id="IPR036034">
    <property type="entry name" value="PDZ_sf"/>
</dbReference>
<dbReference type="Gene3D" id="2.30.42.10">
    <property type="match status" value="1"/>
</dbReference>
<dbReference type="SUPFAM" id="SSF50156">
    <property type="entry name" value="PDZ domain-like"/>
    <property type="match status" value="1"/>
</dbReference>
<dbReference type="Gene3D" id="3.90.226.10">
    <property type="entry name" value="2-enoyl-CoA Hydratase, Chain A, domain 1"/>
    <property type="match status" value="1"/>
</dbReference>
<organism evidence="3 4">
    <name type="scientific">Deinococcus roseus</name>
    <dbReference type="NCBI Taxonomy" id="392414"/>
    <lineage>
        <taxon>Bacteria</taxon>
        <taxon>Thermotogati</taxon>
        <taxon>Deinococcota</taxon>
        <taxon>Deinococci</taxon>
        <taxon>Deinococcales</taxon>
        <taxon>Deinococcaceae</taxon>
        <taxon>Deinococcus</taxon>
    </lineage>
</organism>
<dbReference type="Gene3D" id="3.30.750.44">
    <property type="match status" value="1"/>
</dbReference>
<dbReference type="InterPro" id="IPR041489">
    <property type="entry name" value="PDZ_6"/>
</dbReference>
<evidence type="ECO:0000259" key="2">
    <source>
        <dbReference type="PROSITE" id="PS50106"/>
    </source>
</evidence>
<dbReference type="Pfam" id="PF17820">
    <property type="entry name" value="PDZ_6"/>
    <property type="match status" value="1"/>
</dbReference>
<feature type="transmembrane region" description="Helical" evidence="1">
    <location>
        <begin position="6"/>
        <end position="23"/>
    </location>
</feature>
<dbReference type="InterPro" id="IPR005151">
    <property type="entry name" value="Tail-specific_protease"/>
</dbReference>
<dbReference type="SUPFAM" id="SSF52096">
    <property type="entry name" value="ClpP/crotonase"/>
    <property type="match status" value="1"/>
</dbReference>
<dbReference type="EMBL" id="BMOD01000044">
    <property type="protein sequence ID" value="GGJ58496.1"/>
    <property type="molecule type" value="Genomic_DNA"/>
</dbReference>
<protein>
    <recommendedName>
        <fullName evidence="2">PDZ domain-containing protein</fullName>
    </recommendedName>
</protein>
<evidence type="ECO:0000313" key="3">
    <source>
        <dbReference type="EMBL" id="GGJ58496.1"/>
    </source>
</evidence>
<evidence type="ECO:0000256" key="1">
    <source>
        <dbReference type="SAM" id="Phobius"/>
    </source>
</evidence>
<reference evidence="4" key="1">
    <citation type="journal article" date="2019" name="Int. J. Syst. Evol. Microbiol.">
        <title>The Global Catalogue of Microorganisms (GCM) 10K type strain sequencing project: providing services to taxonomists for standard genome sequencing and annotation.</title>
        <authorList>
            <consortium name="The Broad Institute Genomics Platform"/>
            <consortium name="The Broad Institute Genome Sequencing Center for Infectious Disease"/>
            <person name="Wu L."/>
            <person name="Ma J."/>
        </authorList>
    </citation>
    <scope>NUCLEOTIDE SEQUENCE [LARGE SCALE GENOMIC DNA]</scope>
    <source>
        <strain evidence="4">JCM 14370</strain>
    </source>
</reference>
<comment type="caution">
    <text evidence="3">The sequence shown here is derived from an EMBL/GenBank/DDBJ whole genome shotgun (WGS) entry which is preliminary data.</text>
</comment>
<dbReference type="InterPro" id="IPR001478">
    <property type="entry name" value="PDZ"/>
</dbReference>
<name>A0ABQ2DHQ0_9DEIO</name>
<feature type="transmembrane region" description="Helical" evidence="1">
    <location>
        <begin position="83"/>
        <end position="102"/>
    </location>
</feature>
<dbReference type="InterPro" id="IPR029045">
    <property type="entry name" value="ClpP/crotonase-like_dom_sf"/>
</dbReference>
<dbReference type="PROSITE" id="PS50106">
    <property type="entry name" value="PDZ"/>
    <property type="match status" value="1"/>
</dbReference>
<keyword evidence="1" id="KW-1133">Transmembrane helix</keyword>
<dbReference type="PANTHER" id="PTHR32060">
    <property type="entry name" value="TAIL-SPECIFIC PROTEASE"/>
    <property type="match status" value="1"/>
</dbReference>
<accession>A0ABQ2DHQ0</accession>
<dbReference type="CDD" id="cd06567">
    <property type="entry name" value="Peptidase_S41"/>
    <property type="match status" value="1"/>
</dbReference>
<proteinExistence type="predicted"/>
<keyword evidence="4" id="KW-1185">Reference proteome</keyword>
<sequence>MGFLWLTGWQMALLTLNVFLLLGMLFQKKILLSVAALGMLIALISALLSDLSFLSGVFYGVAVLLLISGLVETRWKLQPRNRILRILKGTLGVLGIALQLLLVSQAGVLRHPPVQNFSSLSYPEAFLQLHQQLEQKYPFGDWKQIQWEHLKASFLPRFEQAQKNQDQTGFYLTLREYLQAFQDGHVRIQHENLLDGNPVFARLYGGGVGLSALQLDSKEVRISLVLPGSPAAKAGIQPGAELVRVNGKPALQAYQQVKFLLGSASSAFQQRESQGRMLLRGKVGEKVQLAFRNPSQSLKTVSLTFVQDGFASLKKTQPSLTQQDLQQSPIEHQVLQGKYAYLKIKFLLSSDASPDPEQEVSDVLASWNQQKISGLVLDLRDNPGGEDELAARISGHFLKSSTFYEQVSYFNLWTSSFLVNSSEVLKAEAAQPAFTRPMVVLINARTASSAEGIPLMLKNQPQVKVVGFSSTAGAFGVLTRPLRFNMPGGLQVQFPDGRSLDAQGNIQVEKGTGEGGIAPDLNIPLDLKAFQQKYVQGKDVELEAAVKLLQEGW</sequence>
<feature type="transmembrane region" description="Helical" evidence="1">
    <location>
        <begin position="53"/>
        <end position="71"/>
    </location>
</feature>
<dbReference type="Proteomes" id="UP000632222">
    <property type="component" value="Unassembled WGS sequence"/>
</dbReference>
<dbReference type="Pfam" id="PF03572">
    <property type="entry name" value="Peptidase_S41"/>
    <property type="match status" value="1"/>
</dbReference>
<keyword evidence="1" id="KW-0472">Membrane</keyword>
<dbReference type="SMART" id="SM00245">
    <property type="entry name" value="TSPc"/>
    <property type="match status" value="1"/>
</dbReference>
<feature type="domain" description="PDZ" evidence="2">
    <location>
        <begin position="206"/>
        <end position="252"/>
    </location>
</feature>
<feature type="transmembrane region" description="Helical" evidence="1">
    <location>
        <begin position="30"/>
        <end position="47"/>
    </location>
</feature>
<dbReference type="PANTHER" id="PTHR32060:SF22">
    <property type="entry name" value="CARBOXYL-TERMINAL-PROCESSING PEPTIDASE 3, CHLOROPLASTIC"/>
    <property type="match status" value="1"/>
</dbReference>